<reference evidence="15" key="1">
    <citation type="submission" date="2021-01" db="EMBL/GenBank/DDBJ databases">
        <authorList>
            <person name="Eckstrom K.M.E."/>
        </authorList>
    </citation>
    <scope>NUCLEOTIDE SEQUENCE</scope>
    <source>
        <strain evidence="15">UVCC 0001</strain>
    </source>
</reference>
<dbReference type="NCBIfam" id="TIGR02729">
    <property type="entry name" value="Obg_CgtA"/>
    <property type="match status" value="1"/>
</dbReference>
<feature type="compositionally biased region" description="Polar residues" evidence="9">
    <location>
        <begin position="156"/>
        <end position="181"/>
    </location>
</feature>
<dbReference type="Gene3D" id="3.40.50.300">
    <property type="entry name" value="P-loop containing nucleotide triphosphate hydrolases"/>
    <property type="match status" value="1"/>
</dbReference>
<dbReference type="SUPFAM" id="SSF82051">
    <property type="entry name" value="Obg GTP-binding protein N-terminal domain"/>
    <property type="match status" value="1"/>
</dbReference>
<dbReference type="SUPFAM" id="SSF102741">
    <property type="entry name" value="Obg GTP-binding protein C-terminal domain"/>
    <property type="match status" value="1"/>
</dbReference>
<dbReference type="InterPro" id="IPR006074">
    <property type="entry name" value="GTP1-OBG_CS"/>
</dbReference>
<feature type="region of interest" description="Disordered" evidence="9">
    <location>
        <begin position="1"/>
        <end position="33"/>
    </location>
</feature>
<evidence type="ECO:0000256" key="8">
    <source>
        <dbReference type="ARBA" id="ARBA00023134"/>
    </source>
</evidence>
<dbReference type="PROSITE" id="PS50090">
    <property type="entry name" value="MYB_LIKE"/>
    <property type="match status" value="2"/>
</dbReference>
<dbReference type="InterPro" id="IPR015349">
    <property type="entry name" value="OCT_dom"/>
</dbReference>
<dbReference type="NCBIfam" id="NF008955">
    <property type="entry name" value="PRK12297.1"/>
    <property type="match status" value="1"/>
</dbReference>
<dbReference type="CDD" id="cd00167">
    <property type="entry name" value="SANT"/>
    <property type="match status" value="2"/>
</dbReference>
<feature type="compositionally biased region" description="Basic and acidic residues" evidence="9">
    <location>
        <begin position="223"/>
        <end position="233"/>
    </location>
</feature>
<comment type="caution">
    <text evidence="15">The sequence shown here is derived from an EMBL/GenBank/DDBJ whole genome shotgun (WGS) entry which is preliminary data.</text>
</comment>
<dbReference type="Pfam" id="PF01926">
    <property type="entry name" value="MMR_HSR1"/>
    <property type="match status" value="1"/>
</dbReference>
<evidence type="ECO:0000256" key="3">
    <source>
        <dbReference type="ARBA" id="ARBA00022723"/>
    </source>
</evidence>
<dbReference type="NCBIfam" id="TIGR03595">
    <property type="entry name" value="Obg_CgtA_exten"/>
    <property type="match status" value="1"/>
</dbReference>
<evidence type="ECO:0000256" key="2">
    <source>
        <dbReference type="ARBA" id="ARBA00007699"/>
    </source>
</evidence>
<dbReference type="GO" id="GO:0003924">
    <property type="term" value="F:GTPase activity"/>
    <property type="evidence" value="ECO:0007669"/>
    <property type="project" value="InterPro"/>
</dbReference>
<evidence type="ECO:0000256" key="6">
    <source>
        <dbReference type="ARBA" id="ARBA00022842"/>
    </source>
</evidence>
<feature type="domain" description="Myb-like" evidence="10">
    <location>
        <begin position="75"/>
        <end position="125"/>
    </location>
</feature>
<feature type="region of interest" description="Disordered" evidence="9">
    <location>
        <begin position="151"/>
        <end position="239"/>
    </location>
</feature>
<dbReference type="InterPro" id="IPR017930">
    <property type="entry name" value="Myb_dom"/>
</dbReference>
<keyword evidence="4" id="KW-0677">Repeat</keyword>
<dbReference type="GO" id="GO:0042254">
    <property type="term" value="P:ribosome biogenesis"/>
    <property type="evidence" value="ECO:0007669"/>
    <property type="project" value="UniProtKB-UniRule"/>
</dbReference>
<feature type="domain" description="Myb-like" evidence="10">
    <location>
        <begin position="23"/>
        <end position="74"/>
    </location>
</feature>
<dbReference type="NCBIfam" id="TIGR00231">
    <property type="entry name" value="small_GTP"/>
    <property type="match status" value="1"/>
</dbReference>
<feature type="region of interest" description="Disordered" evidence="9">
    <location>
        <begin position="750"/>
        <end position="793"/>
    </location>
</feature>
<dbReference type="InterPro" id="IPR005225">
    <property type="entry name" value="Small_GTP-bd"/>
</dbReference>
<evidence type="ECO:0000259" key="11">
    <source>
        <dbReference type="PROSITE" id="PS51294"/>
    </source>
</evidence>
<dbReference type="InterPro" id="IPR001005">
    <property type="entry name" value="SANT/Myb"/>
</dbReference>
<comment type="similarity">
    <text evidence="2">Belongs to the TRAFAC class OBG-HflX-like GTPase superfamily. OBG GTPase family.</text>
</comment>
<evidence type="ECO:0000259" key="13">
    <source>
        <dbReference type="PROSITE" id="PS51881"/>
    </source>
</evidence>
<dbReference type="SUPFAM" id="SSF52540">
    <property type="entry name" value="P-loop containing nucleoside triphosphate hydrolases"/>
    <property type="match status" value="1"/>
</dbReference>
<feature type="region of interest" description="Disordered" evidence="9">
    <location>
        <begin position="267"/>
        <end position="307"/>
    </location>
</feature>
<feature type="domain" description="OCT" evidence="13">
    <location>
        <begin position="791"/>
        <end position="871"/>
    </location>
</feature>
<dbReference type="Gene3D" id="3.30.300.350">
    <property type="entry name" value="GTP-binding protein OBG, C-terminal domain"/>
    <property type="match status" value="1"/>
</dbReference>
<dbReference type="InterPro" id="IPR036726">
    <property type="entry name" value="GTP1_OBG_dom_sf"/>
</dbReference>
<dbReference type="GO" id="GO:0005525">
    <property type="term" value="F:GTP binding"/>
    <property type="evidence" value="ECO:0007669"/>
    <property type="project" value="UniProtKB-KW"/>
</dbReference>
<keyword evidence="7" id="KW-0238">DNA-binding</keyword>
<comment type="cofactor">
    <cofactor evidence="1">
        <name>Mg(2+)</name>
        <dbReference type="ChEBI" id="CHEBI:18420"/>
    </cofactor>
</comment>
<dbReference type="SMART" id="SM00717">
    <property type="entry name" value="SANT"/>
    <property type="match status" value="2"/>
</dbReference>
<dbReference type="FunFam" id="2.70.210.12:FF:000001">
    <property type="entry name" value="GTPase Obg"/>
    <property type="match status" value="1"/>
</dbReference>
<dbReference type="Gene3D" id="1.10.10.60">
    <property type="entry name" value="Homeodomain-like"/>
    <property type="match status" value="2"/>
</dbReference>
<sequence>MESGDDDCGSSTTGAATTSSGTGSSSTKGMWSSVDDEKLKSLVQRHGEGSWSVIARAFEGRTGKQCRERWSNHVRPDITRGAWQAEEEALVIRWHRVLGNRWADIAKRIPGRTENAVKNHWNATLRRKPASLTGKPDSLLKRYMLTYGICGGGSGRSTPQPSGRSTPQPSGRSTPQPSGWNPPSLPCGSGAKERSSSPETAPGCLSWTPGAARRAAPPVAQEAPRRRSLDEVRSSPPWGAALGPQAFVGSRSADGYVPAFVASAAPGTMSQSVSLPPAEAALADRRSPRRASAPQPHPHREKASARDPCVVQAFAPFLPAPFHLRKLRTHPGAQPGPEAGCAAARDGAQRPTPRTPDLDLDGIFDWLRTMQHDQPSEEPTHGHQLATPKRLPAEMRCFDAATILVAAGTGGKGCVAFRREKFVPKGGPSGGNGGDGGNVYLQADASLNSLLSFRRGVHFRAGAGAPGQGSAMHGCAGRDVVVPVPPGTLVWRREDEEARQSVDTLFPSARPPSPPMAEVLEPGQRVLVARGGRGGRGNLAFKTARATAPTLAERGEPGEEAWLRLELRLVADAGLVGLPNAGKSTLLSVLSAARPRVADYPFTTLVPNLGVAEFDGRTMVLADVPGLIDGAHAGRGLSQSFLRHCARCSALIHVVDVSMADPMHDYAAVRRELELYDRTLAGKPHVVALNKVDVPEAAARVEETRLRLLEAGVEADCIVPVSAVTGQGVPTLARRVWRLVDAMHEAGRSELESRDASNLEADSALTTPPPSQWATTKATVSSSPTPPKPAAQRARLSDFIITSDLRGRRTWRVRGAALERLARTTDWAYFEAAARFENALRAAGINDALVRAGVKEGDTVVIGDAEFEWTPPDAEARRGVSYGAWLATRRDAGVAPRGAAKWPHPSR</sequence>
<dbReference type="PROSITE" id="PS51881">
    <property type="entry name" value="OCT"/>
    <property type="match status" value="1"/>
</dbReference>
<dbReference type="CDD" id="cd01898">
    <property type="entry name" value="Obg"/>
    <property type="match status" value="1"/>
</dbReference>
<dbReference type="InterPro" id="IPR009057">
    <property type="entry name" value="Homeodomain-like_sf"/>
</dbReference>
<dbReference type="InterPro" id="IPR006169">
    <property type="entry name" value="GTP1_OBG_dom"/>
</dbReference>
<dbReference type="Pfam" id="PF01018">
    <property type="entry name" value="GTP1_OBG"/>
    <property type="match status" value="1"/>
</dbReference>
<dbReference type="PANTHER" id="PTHR11702">
    <property type="entry name" value="DEVELOPMENTALLY REGULATED GTP-BINDING PROTEIN-RELATED"/>
    <property type="match status" value="1"/>
</dbReference>
<dbReference type="GO" id="GO:0005739">
    <property type="term" value="C:mitochondrion"/>
    <property type="evidence" value="ECO:0007669"/>
    <property type="project" value="TreeGrafter"/>
</dbReference>
<feature type="domain" description="Obg" evidence="14">
    <location>
        <begin position="395"/>
        <end position="570"/>
    </location>
</feature>
<feature type="compositionally biased region" description="Polar residues" evidence="9">
    <location>
        <begin position="772"/>
        <end position="783"/>
    </location>
</feature>
<dbReference type="PROSITE" id="PS51294">
    <property type="entry name" value="HTH_MYB"/>
    <property type="match status" value="2"/>
</dbReference>
<feature type="domain" description="HTH myb-type" evidence="11">
    <location>
        <begin position="28"/>
        <end position="74"/>
    </location>
</feature>
<accession>A0AAD9IDB5</accession>
<dbReference type="Proteomes" id="UP001255856">
    <property type="component" value="Unassembled WGS sequence"/>
</dbReference>
<evidence type="ECO:0000259" key="14">
    <source>
        <dbReference type="PROSITE" id="PS51883"/>
    </source>
</evidence>
<organism evidence="15 16">
    <name type="scientific">Prototheca wickerhamii</name>
    <dbReference type="NCBI Taxonomy" id="3111"/>
    <lineage>
        <taxon>Eukaryota</taxon>
        <taxon>Viridiplantae</taxon>
        <taxon>Chlorophyta</taxon>
        <taxon>core chlorophytes</taxon>
        <taxon>Trebouxiophyceae</taxon>
        <taxon>Chlorellales</taxon>
        <taxon>Chlorellaceae</taxon>
        <taxon>Prototheca</taxon>
    </lineage>
</organism>
<keyword evidence="5" id="KW-0547">Nucleotide-binding</keyword>
<evidence type="ECO:0000313" key="15">
    <source>
        <dbReference type="EMBL" id="KAK2075743.1"/>
    </source>
</evidence>
<evidence type="ECO:0000259" key="10">
    <source>
        <dbReference type="PROSITE" id="PS50090"/>
    </source>
</evidence>
<dbReference type="PRINTS" id="PR00326">
    <property type="entry name" value="GTP1OBG"/>
</dbReference>
<dbReference type="GO" id="GO:0000287">
    <property type="term" value="F:magnesium ion binding"/>
    <property type="evidence" value="ECO:0007669"/>
    <property type="project" value="InterPro"/>
</dbReference>
<dbReference type="GO" id="GO:0003677">
    <property type="term" value="F:DNA binding"/>
    <property type="evidence" value="ECO:0007669"/>
    <property type="project" value="UniProtKB-KW"/>
</dbReference>
<evidence type="ECO:0000256" key="4">
    <source>
        <dbReference type="ARBA" id="ARBA00022737"/>
    </source>
</evidence>
<dbReference type="InterPro" id="IPR045086">
    <property type="entry name" value="OBG_GTPase"/>
</dbReference>
<evidence type="ECO:0000313" key="16">
    <source>
        <dbReference type="Proteomes" id="UP001255856"/>
    </source>
</evidence>
<dbReference type="PROSITE" id="PS00905">
    <property type="entry name" value="GTP1_OBG"/>
    <property type="match status" value="1"/>
</dbReference>
<dbReference type="Pfam" id="PF13921">
    <property type="entry name" value="Myb_DNA-bind_6"/>
    <property type="match status" value="1"/>
</dbReference>
<proteinExistence type="inferred from homology"/>
<feature type="compositionally biased region" description="Low complexity" evidence="9">
    <location>
        <begin position="209"/>
        <end position="222"/>
    </location>
</feature>
<evidence type="ECO:0000256" key="9">
    <source>
        <dbReference type="SAM" id="MobiDB-lite"/>
    </source>
</evidence>
<name>A0AAD9IDB5_PROWI</name>
<feature type="region of interest" description="Disordered" evidence="9">
    <location>
        <begin position="327"/>
        <end position="358"/>
    </location>
</feature>
<dbReference type="EMBL" id="JASFZW010000013">
    <property type="protein sequence ID" value="KAK2075743.1"/>
    <property type="molecule type" value="Genomic_DNA"/>
</dbReference>
<evidence type="ECO:0000256" key="5">
    <source>
        <dbReference type="ARBA" id="ARBA00022741"/>
    </source>
</evidence>
<dbReference type="FunFam" id="1.10.10.60:FF:000010">
    <property type="entry name" value="Transcriptional activator Myb isoform A"/>
    <property type="match status" value="1"/>
</dbReference>
<dbReference type="AlphaFoldDB" id="A0AAD9IDB5"/>
<dbReference type="PANTHER" id="PTHR11702:SF44">
    <property type="entry name" value="GTP-BINDING PROTEIN OBGC, CHLOROPLASTIC"/>
    <property type="match status" value="1"/>
</dbReference>
<dbReference type="HAMAP" id="MF_01454">
    <property type="entry name" value="GTPase_Obg"/>
    <property type="match status" value="1"/>
</dbReference>
<dbReference type="PROSITE" id="PS51710">
    <property type="entry name" value="G_OBG"/>
    <property type="match status" value="1"/>
</dbReference>
<feature type="compositionally biased region" description="Low complexity" evidence="9">
    <location>
        <begin position="9"/>
        <end position="27"/>
    </location>
</feature>
<evidence type="ECO:0000259" key="12">
    <source>
        <dbReference type="PROSITE" id="PS51710"/>
    </source>
</evidence>
<evidence type="ECO:0000256" key="1">
    <source>
        <dbReference type="ARBA" id="ARBA00001946"/>
    </source>
</evidence>
<protein>
    <submittedName>
        <fullName evidence="15">Uncharacterized protein</fullName>
    </submittedName>
</protein>
<feature type="domain" description="OBG-type G" evidence="12">
    <location>
        <begin position="571"/>
        <end position="741"/>
    </location>
</feature>
<dbReference type="Pfam" id="PF09269">
    <property type="entry name" value="DUF1967"/>
    <property type="match status" value="1"/>
</dbReference>
<keyword evidence="6" id="KW-0460">Magnesium</keyword>
<dbReference type="NCBIfam" id="NF008956">
    <property type="entry name" value="PRK12299.1"/>
    <property type="match status" value="1"/>
</dbReference>
<gene>
    <name evidence="15" type="ORF">QBZ16_001484</name>
</gene>
<dbReference type="Gene3D" id="2.70.210.12">
    <property type="entry name" value="GTP1/OBG domain"/>
    <property type="match status" value="1"/>
</dbReference>
<feature type="domain" description="HTH myb-type" evidence="11">
    <location>
        <begin position="75"/>
        <end position="129"/>
    </location>
</feature>
<dbReference type="InterPro" id="IPR014100">
    <property type="entry name" value="GTP-bd_Obg/CgtA"/>
</dbReference>
<dbReference type="InterPro" id="IPR036346">
    <property type="entry name" value="GTP-bd_prot_GTP1/OBG_C_sf"/>
</dbReference>
<keyword evidence="8" id="KW-0342">GTP-binding</keyword>
<dbReference type="InterPro" id="IPR027417">
    <property type="entry name" value="P-loop_NTPase"/>
</dbReference>
<dbReference type="InterPro" id="IPR031167">
    <property type="entry name" value="G_OBG"/>
</dbReference>
<keyword evidence="16" id="KW-1185">Reference proteome</keyword>
<evidence type="ECO:0000256" key="7">
    <source>
        <dbReference type="ARBA" id="ARBA00023125"/>
    </source>
</evidence>
<keyword evidence="3" id="KW-0479">Metal-binding</keyword>
<dbReference type="SUPFAM" id="SSF46689">
    <property type="entry name" value="Homeodomain-like"/>
    <property type="match status" value="1"/>
</dbReference>
<dbReference type="NCBIfam" id="NF008954">
    <property type="entry name" value="PRK12296.1"/>
    <property type="match status" value="1"/>
</dbReference>
<dbReference type="InterPro" id="IPR006073">
    <property type="entry name" value="GTP-bd"/>
</dbReference>
<dbReference type="PROSITE" id="PS51883">
    <property type="entry name" value="OBG"/>
    <property type="match status" value="1"/>
</dbReference>